<gene>
    <name evidence="6" type="ORF">DM860_003458</name>
</gene>
<dbReference type="Gene3D" id="3.30.200.20">
    <property type="entry name" value="Phosphorylase Kinase, domain 1"/>
    <property type="match status" value="1"/>
</dbReference>
<feature type="domain" description="Protein kinase" evidence="5">
    <location>
        <begin position="1"/>
        <end position="112"/>
    </location>
</feature>
<evidence type="ECO:0000256" key="3">
    <source>
        <dbReference type="ARBA" id="ARBA00022777"/>
    </source>
</evidence>
<name>A0A328DK60_9ASTE</name>
<keyword evidence="4" id="KW-0067">ATP-binding</keyword>
<keyword evidence="2" id="KW-0547">Nucleotide-binding</keyword>
<dbReference type="InterPro" id="IPR011009">
    <property type="entry name" value="Kinase-like_dom_sf"/>
</dbReference>
<evidence type="ECO:0000256" key="1">
    <source>
        <dbReference type="ARBA" id="ARBA00022679"/>
    </source>
</evidence>
<reference evidence="6 7" key="1">
    <citation type="submission" date="2018-06" db="EMBL/GenBank/DDBJ databases">
        <title>The Genome of Cuscuta australis (Dodder) Provides Insight into the Evolution of Plant Parasitism.</title>
        <authorList>
            <person name="Liu H."/>
        </authorList>
    </citation>
    <scope>NUCLEOTIDE SEQUENCE [LARGE SCALE GENOMIC DNA]</scope>
    <source>
        <strain evidence="7">cv. Yunnan</strain>
        <tissue evidence="6">Vines</tissue>
    </source>
</reference>
<keyword evidence="7" id="KW-1185">Reference proteome</keyword>
<comment type="caution">
    <text evidence="6">The sequence shown here is derived from an EMBL/GenBank/DDBJ whole genome shotgun (WGS) entry which is preliminary data.</text>
</comment>
<proteinExistence type="predicted"/>
<dbReference type="PROSITE" id="PS50011">
    <property type="entry name" value="PROTEIN_KINASE_DOM"/>
    <property type="match status" value="1"/>
</dbReference>
<dbReference type="PANTHER" id="PTHR11042">
    <property type="entry name" value="EUKARYOTIC TRANSLATION INITIATION FACTOR 2-ALPHA KINASE EIF2-ALPHA KINASE -RELATED"/>
    <property type="match status" value="1"/>
</dbReference>
<organism evidence="6 7">
    <name type="scientific">Cuscuta australis</name>
    <dbReference type="NCBI Taxonomy" id="267555"/>
    <lineage>
        <taxon>Eukaryota</taxon>
        <taxon>Viridiplantae</taxon>
        <taxon>Streptophyta</taxon>
        <taxon>Embryophyta</taxon>
        <taxon>Tracheophyta</taxon>
        <taxon>Spermatophyta</taxon>
        <taxon>Magnoliopsida</taxon>
        <taxon>eudicotyledons</taxon>
        <taxon>Gunneridae</taxon>
        <taxon>Pentapetalae</taxon>
        <taxon>asterids</taxon>
        <taxon>lamiids</taxon>
        <taxon>Solanales</taxon>
        <taxon>Convolvulaceae</taxon>
        <taxon>Cuscuteae</taxon>
        <taxon>Cuscuta</taxon>
        <taxon>Cuscuta subgen. Grammica</taxon>
        <taxon>Cuscuta sect. Cleistogrammica</taxon>
    </lineage>
</organism>
<dbReference type="GO" id="GO:0005524">
    <property type="term" value="F:ATP binding"/>
    <property type="evidence" value="ECO:0007669"/>
    <property type="project" value="UniProtKB-KW"/>
</dbReference>
<evidence type="ECO:0000259" key="5">
    <source>
        <dbReference type="PROSITE" id="PS50011"/>
    </source>
</evidence>
<dbReference type="PANTHER" id="PTHR11042:SF136">
    <property type="entry name" value="EIF-2-ALPHA KINASE GCN2"/>
    <property type="match status" value="1"/>
</dbReference>
<dbReference type="Proteomes" id="UP000249390">
    <property type="component" value="Unassembled WGS sequence"/>
</dbReference>
<evidence type="ECO:0000313" key="7">
    <source>
        <dbReference type="Proteomes" id="UP000249390"/>
    </source>
</evidence>
<keyword evidence="1" id="KW-0808">Transferase</keyword>
<dbReference type="AlphaFoldDB" id="A0A328DK60"/>
<dbReference type="GO" id="GO:0005829">
    <property type="term" value="C:cytosol"/>
    <property type="evidence" value="ECO:0007669"/>
    <property type="project" value="TreeGrafter"/>
</dbReference>
<dbReference type="GO" id="GO:0005634">
    <property type="term" value="C:nucleus"/>
    <property type="evidence" value="ECO:0007669"/>
    <property type="project" value="TreeGrafter"/>
</dbReference>
<dbReference type="InterPro" id="IPR000719">
    <property type="entry name" value="Prot_kinase_dom"/>
</dbReference>
<evidence type="ECO:0000313" key="6">
    <source>
        <dbReference type="EMBL" id="RAL44699.1"/>
    </source>
</evidence>
<keyword evidence="3" id="KW-0418">Kinase</keyword>
<evidence type="ECO:0000256" key="4">
    <source>
        <dbReference type="ARBA" id="ARBA00022840"/>
    </source>
</evidence>
<dbReference type="SUPFAM" id="SSF56112">
    <property type="entry name" value="Protein kinase-like (PK-like)"/>
    <property type="match status" value="1"/>
</dbReference>
<dbReference type="EMBL" id="NQVE01000142">
    <property type="protein sequence ID" value="RAL44699.1"/>
    <property type="molecule type" value="Genomic_DNA"/>
</dbReference>
<protein>
    <recommendedName>
        <fullName evidence="5">Protein kinase domain-containing protein</fullName>
    </recommendedName>
</protein>
<dbReference type="GO" id="GO:0004694">
    <property type="term" value="F:eukaryotic translation initiation factor 2alpha kinase activity"/>
    <property type="evidence" value="ECO:0007669"/>
    <property type="project" value="TreeGrafter"/>
</dbReference>
<dbReference type="InterPro" id="IPR050339">
    <property type="entry name" value="CC_SR_Kinase"/>
</dbReference>
<evidence type="ECO:0000256" key="2">
    <source>
        <dbReference type="ARBA" id="ARBA00022741"/>
    </source>
</evidence>
<accession>A0A328DK60</accession>
<sequence length="112" mass="12950">MRTRYVTGRERGLWQCRGMLDRKEYAIKQIHFLGTGRDAVLKEVEILCSMHHENIVRYFQSWIRDGIQELALPRSVSDAFGVSEDDSEESIASELADSTLYIAMEYCPMTLN</sequence>